<keyword evidence="2 9" id="KW-0444">Lipid biosynthesis</keyword>
<proteinExistence type="inferred from homology"/>
<dbReference type="GO" id="GO:0045892">
    <property type="term" value="P:negative regulation of DNA-templated transcription"/>
    <property type="evidence" value="ECO:0007669"/>
    <property type="project" value="UniProtKB-UniRule"/>
</dbReference>
<dbReference type="CDD" id="cd03440">
    <property type="entry name" value="hot_dog"/>
    <property type="match status" value="1"/>
</dbReference>
<dbReference type="NCBIfam" id="NF003359">
    <property type="entry name" value="PRK04424.1"/>
    <property type="match status" value="1"/>
</dbReference>
<dbReference type="InterPro" id="IPR017275">
    <property type="entry name" value="Transcription_factor_FapR"/>
</dbReference>
<evidence type="ECO:0000256" key="8">
    <source>
        <dbReference type="ARBA" id="ARBA00023163"/>
    </source>
</evidence>
<dbReference type="InterPro" id="IPR036388">
    <property type="entry name" value="WH-like_DNA-bd_sf"/>
</dbReference>
<keyword evidence="1 9" id="KW-0678">Repressor</keyword>
<sequence length="185" mass="20883">MKKTKAERKEELEDTIEANPFITDEALAERFDVSVQTIRLDRSELRIPEVRTRIKQLAETNHDDVRALQNEEVIGEIVDLQLDEQAISILDITDDDVFTRNGIARGHHLFAQANSLAVAIIDDAFAVTGRANIRFTRQVYVGERVVAKAKVKKRSPGFPVITVDSYVNQTLVFKGEFVMSRGKEA</sequence>
<dbReference type="Gene3D" id="3.10.129.10">
    <property type="entry name" value="Hotdog Thioesterase"/>
    <property type="match status" value="1"/>
</dbReference>
<dbReference type="GO" id="GO:0003700">
    <property type="term" value="F:DNA-binding transcription factor activity"/>
    <property type="evidence" value="ECO:0007669"/>
    <property type="project" value="UniProtKB-UniRule"/>
</dbReference>
<dbReference type="PIRSF" id="PIRSF037733">
    <property type="entry name" value="Transcription_factor_FapR"/>
    <property type="match status" value="1"/>
</dbReference>
<accession>A0A345BWU4</accession>
<name>A0A345BWU4_9BACI</name>
<keyword evidence="6 9" id="KW-0238">DNA-binding</keyword>
<dbReference type="Gene3D" id="1.10.10.10">
    <property type="entry name" value="Winged helix-like DNA-binding domain superfamily/Winged helix DNA-binding domain"/>
    <property type="match status" value="1"/>
</dbReference>
<organism evidence="11 12">
    <name type="scientific">Salicibibacter kimchii</name>
    <dbReference type="NCBI Taxonomy" id="2099786"/>
    <lineage>
        <taxon>Bacteria</taxon>
        <taxon>Bacillati</taxon>
        <taxon>Bacillota</taxon>
        <taxon>Bacilli</taxon>
        <taxon>Bacillales</taxon>
        <taxon>Bacillaceae</taxon>
        <taxon>Salicibibacter</taxon>
    </lineage>
</organism>
<evidence type="ECO:0000256" key="1">
    <source>
        <dbReference type="ARBA" id="ARBA00022491"/>
    </source>
</evidence>
<evidence type="ECO:0000256" key="3">
    <source>
        <dbReference type="ARBA" id="ARBA00022832"/>
    </source>
</evidence>
<dbReference type="AlphaFoldDB" id="A0A345BWU4"/>
<feature type="domain" description="HTH deoR-type" evidence="10">
    <location>
        <begin position="8"/>
        <end position="53"/>
    </location>
</feature>
<dbReference type="Pfam" id="PF08220">
    <property type="entry name" value="HTH_DeoR"/>
    <property type="match status" value="1"/>
</dbReference>
<evidence type="ECO:0000256" key="9">
    <source>
        <dbReference type="HAMAP-Rule" id="MF_01814"/>
    </source>
</evidence>
<evidence type="ECO:0000313" key="11">
    <source>
        <dbReference type="EMBL" id="AXF55425.1"/>
    </source>
</evidence>
<dbReference type="HAMAP" id="MF_01814">
    <property type="entry name" value="Transcrip_fact_FapR"/>
    <property type="match status" value="1"/>
</dbReference>
<evidence type="ECO:0000259" key="10">
    <source>
        <dbReference type="Pfam" id="PF08220"/>
    </source>
</evidence>
<evidence type="ECO:0000313" key="12">
    <source>
        <dbReference type="Proteomes" id="UP000252100"/>
    </source>
</evidence>
<evidence type="ECO:0000256" key="4">
    <source>
        <dbReference type="ARBA" id="ARBA00023015"/>
    </source>
</evidence>
<keyword evidence="4 9" id="KW-0805">Transcription regulation</keyword>
<reference evidence="11 12" key="1">
    <citation type="journal article" date="2018" name="J. Microbiol.">
        <title>Salicibibacter kimchii gen. nov., sp. nov., a moderately halophilic and alkalitolerant bacterium in the family Bacillaceae, isolated from kimchi.</title>
        <authorList>
            <person name="Jang J.Y."/>
            <person name="Oh Y.J."/>
            <person name="Lim S.K."/>
            <person name="Park H.K."/>
            <person name="Lee C."/>
            <person name="Kim J.Y."/>
            <person name="Lee M.A."/>
            <person name="Choi H.J."/>
        </authorList>
    </citation>
    <scope>NUCLEOTIDE SEQUENCE [LARGE SCALE GENOMIC DNA]</scope>
    <source>
        <strain evidence="11 12">NKC1-1</strain>
    </source>
</reference>
<evidence type="ECO:0000256" key="2">
    <source>
        <dbReference type="ARBA" id="ARBA00022516"/>
    </source>
</evidence>
<keyword evidence="12" id="KW-1185">Reference proteome</keyword>
<dbReference type="SUPFAM" id="SSF54637">
    <property type="entry name" value="Thioesterase/thiol ester dehydrase-isomerase"/>
    <property type="match status" value="1"/>
</dbReference>
<keyword evidence="7 9" id="KW-0275">Fatty acid biosynthesis</keyword>
<dbReference type="InterPro" id="IPR001034">
    <property type="entry name" value="DeoR_HTH"/>
</dbReference>
<evidence type="ECO:0000256" key="7">
    <source>
        <dbReference type="ARBA" id="ARBA00023160"/>
    </source>
</evidence>
<dbReference type="OrthoDB" id="1706183at2"/>
<gene>
    <name evidence="9" type="primary">fapR</name>
    <name evidence="11" type="ORF">DT065_04900</name>
</gene>
<dbReference type="InterPro" id="IPR029069">
    <property type="entry name" value="HotDog_dom_sf"/>
</dbReference>
<evidence type="ECO:0000256" key="6">
    <source>
        <dbReference type="ARBA" id="ARBA00023125"/>
    </source>
</evidence>
<keyword evidence="5 9" id="KW-0443">Lipid metabolism</keyword>
<dbReference type="RefSeq" id="WP_114371402.1">
    <property type="nucleotide sequence ID" value="NZ_CP031092.1"/>
</dbReference>
<keyword evidence="8 9" id="KW-0804">Transcription</keyword>
<dbReference type="GO" id="GO:0006633">
    <property type="term" value="P:fatty acid biosynthetic process"/>
    <property type="evidence" value="ECO:0007669"/>
    <property type="project" value="UniProtKB-KW"/>
</dbReference>
<dbReference type="KEGG" id="rue:DT065_04900"/>
<comment type="function">
    <text evidence="9">Transcriptional factor involved in regulation of membrane lipid biosynthesis by repressing genes involved in fatty acid and phospholipid metabolism.</text>
</comment>
<dbReference type="GO" id="GO:0045717">
    <property type="term" value="P:negative regulation of fatty acid biosynthetic process"/>
    <property type="evidence" value="ECO:0007669"/>
    <property type="project" value="UniProtKB-UniRule"/>
</dbReference>
<dbReference type="Proteomes" id="UP000252100">
    <property type="component" value="Chromosome"/>
</dbReference>
<dbReference type="EMBL" id="CP031092">
    <property type="protein sequence ID" value="AXF55425.1"/>
    <property type="molecule type" value="Genomic_DNA"/>
</dbReference>
<dbReference type="GO" id="GO:0003677">
    <property type="term" value="F:DNA binding"/>
    <property type="evidence" value="ECO:0007669"/>
    <property type="project" value="UniProtKB-KW"/>
</dbReference>
<protein>
    <recommendedName>
        <fullName evidence="9">Transcription factor FapR</fullName>
    </recommendedName>
    <alternativeName>
        <fullName evidence="9">Fatty acid and phospholipid biosynthesis regulator</fullName>
    </alternativeName>
</protein>
<keyword evidence="3 9" id="KW-0276">Fatty acid metabolism</keyword>
<comment type="similarity">
    <text evidence="9">Belongs to the FapR family.</text>
</comment>
<evidence type="ECO:0000256" key="5">
    <source>
        <dbReference type="ARBA" id="ARBA00023098"/>
    </source>
</evidence>